<protein>
    <submittedName>
        <fullName evidence="3">Uncharacterized protein</fullName>
    </submittedName>
</protein>
<comment type="caution">
    <text evidence="3">The sequence shown here is derived from an EMBL/GenBank/DDBJ whole genome shotgun (WGS) entry which is preliminary data.</text>
</comment>
<accession>A0ABW6SPG5</accession>
<name>A0ABW6SPG5_9ACTN</name>
<dbReference type="EMBL" id="JBIASD010000008">
    <property type="protein sequence ID" value="MFF3666862.1"/>
    <property type="molecule type" value="Genomic_DNA"/>
</dbReference>
<evidence type="ECO:0000256" key="1">
    <source>
        <dbReference type="SAM" id="MobiDB-lite"/>
    </source>
</evidence>
<reference evidence="3 4" key="1">
    <citation type="submission" date="2024-10" db="EMBL/GenBank/DDBJ databases">
        <title>The Natural Products Discovery Center: Release of the First 8490 Sequenced Strains for Exploring Actinobacteria Biosynthetic Diversity.</title>
        <authorList>
            <person name="Kalkreuter E."/>
            <person name="Kautsar S.A."/>
            <person name="Yang D."/>
            <person name="Bader C.D."/>
            <person name="Teijaro C.N."/>
            <person name="Fluegel L."/>
            <person name="Davis C.M."/>
            <person name="Simpson J.R."/>
            <person name="Lauterbach L."/>
            <person name="Steele A.D."/>
            <person name="Gui C."/>
            <person name="Meng S."/>
            <person name="Li G."/>
            <person name="Viehrig K."/>
            <person name="Ye F."/>
            <person name="Su P."/>
            <person name="Kiefer A.F."/>
            <person name="Nichols A."/>
            <person name="Cepeda A.J."/>
            <person name="Yan W."/>
            <person name="Fan B."/>
            <person name="Jiang Y."/>
            <person name="Adhikari A."/>
            <person name="Zheng C.-J."/>
            <person name="Schuster L."/>
            <person name="Cowan T.M."/>
            <person name="Smanski M.J."/>
            <person name="Chevrette M.G."/>
            <person name="De Carvalho L.P.S."/>
            <person name="Shen B."/>
        </authorList>
    </citation>
    <scope>NUCLEOTIDE SEQUENCE [LARGE SCALE GENOMIC DNA]</scope>
    <source>
        <strain evidence="3 4">NPDC002173</strain>
    </source>
</reference>
<dbReference type="RefSeq" id="WP_387411570.1">
    <property type="nucleotide sequence ID" value="NZ_JBIASD010000008.1"/>
</dbReference>
<feature type="compositionally biased region" description="Low complexity" evidence="1">
    <location>
        <begin position="30"/>
        <end position="49"/>
    </location>
</feature>
<feature type="compositionally biased region" description="Basic and acidic residues" evidence="1">
    <location>
        <begin position="1"/>
        <end position="29"/>
    </location>
</feature>
<organism evidence="3 4">
    <name type="scientific">Microtetraspora malaysiensis</name>
    <dbReference type="NCBI Taxonomy" id="161358"/>
    <lineage>
        <taxon>Bacteria</taxon>
        <taxon>Bacillati</taxon>
        <taxon>Actinomycetota</taxon>
        <taxon>Actinomycetes</taxon>
        <taxon>Streptosporangiales</taxon>
        <taxon>Streptosporangiaceae</taxon>
        <taxon>Microtetraspora</taxon>
    </lineage>
</organism>
<keyword evidence="4" id="KW-1185">Reference proteome</keyword>
<feature type="compositionally biased region" description="Low complexity" evidence="1">
    <location>
        <begin position="106"/>
        <end position="126"/>
    </location>
</feature>
<sequence length="294" mass="28782">MADRDAGSRGAEDEPRDPDGQALGDRHDSGPATAAPADSAAQPSSGDAGNAEQPADSTNAAAGTTPTAADSMSDLGLKPFTSPSGAPGPRPGGPGPAPTFAPPYGPATTPTHAPGPAPYGWTQGPGPARPPGPASGPGGMPASGPAVTPMYGQPAVVAGPAFGTYAYGPGGPGWAAPGWATTAGGAGAGSGSRPQSAAHGFGAFARGRGGQFIVAGLIGAILGGGAVAVGTAIWNQEHAYSAPFENGYLDGRGQRDRSFGGGQRMKDLQEQLSQLCQQTESGFRCAVPRSGRSE</sequence>
<evidence type="ECO:0000256" key="2">
    <source>
        <dbReference type="SAM" id="Phobius"/>
    </source>
</evidence>
<keyword evidence="2" id="KW-0472">Membrane</keyword>
<evidence type="ECO:0000313" key="3">
    <source>
        <dbReference type="EMBL" id="MFF3666862.1"/>
    </source>
</evidence>
<proteinExistence type="predicted"/>
<gene>
    <name evidence="3" type="ORF">ACFYXI_14795</name>
</gene>
<feature type="region of interest" description="Disordered" evidence="1">
    <location>
        <begin position="1"/>
        <end position="145"/>
    </location>
</feature>
<feature type="compositionally biased region" description="Low complexity" evidence="1">
    <location>
        <begin position="58"/>
        <end position="69"/>
    </location>
</feature>
<keyword evidence="2" id="KW-0812">Transmembrane</keyword>
<keyword evidence="2" id="KW-1133">Transmembrane helix</keyword>
<feature type="compositionally biased region" description="Pro residues" evidence="1">
    <location>
        <begin position="86"/>
        <end position="105"/>
    </location>
</feature>
<dbReference type="Proteomes" id="UP001602013">
    <property type="component" value="Unassembled WGS sequence"/>
</dbReference>
<feature type="transmembrane region" description="Helical" evidence="2">
    <location>
        <begin position="212"/>
        <end position="234"/>
    </location>
</feature>
<evidence type="ECO:0000313" key="4">
    <source>
        <dbReference type="Proteomes" id="UP001602013"/>
    </source>
</evidence>